<dbReference type="InterPro" id="IPR006638">
    <property type="entry name" value="Elp3/MiaA/NifB-like_rSAM"/>
</dbReference>
<dbReference type="PANTHER" id="PTHR43409">
    <property type="entry name" value="ANAEROBIC MAGNESIUM-PROTOPORPHYRIN IX MONOMETHYL ESTER CYCLASE-RELATED"/>
    <property type="match status" value="1"/>
</dbReference>
<dbReference type="Proteomes" id="UP000198636">
    <property type="component" value="Unassembled WGS sequence"/>
</dbReference>
<evidence type="ECO:0000256" key="4">
    <source>
        <dbReference type="ARBA" id="ARBA00023004"/>
    </source>
</evidence>
<dbReference type="EMBL" id="FMUS01000013">
    <property type="protein sequence ID" value="SCY70963.1"/>
    <property type="molecule type" value="Genomic_DNA"/>
</dbReference>
<keyword evidence="4" id="KW-0408">Iron</keyword>
<organism evidence="7 8">
    <name type="scientific">Alkaliphilus peptidifermentans DSM 18978</name>
    <dbReference type="NCBI Taxonomy" id="1120976"/>
    <lineage>
        <taxon>Bacteria</taxon>
        <taxon>Bacillati</taxon>
        <taxon>Bacillota</taxon>
        <taxon>Clostridia</taxon>
        <taxon>Peptostreptococcales</taxon>
        <taxon>Natronincolaceae</taxon>
        <taxon>Alkaliphilus</taxon>
    </lineage>
</organism>
<gene>
    <name evidence="7" type="ORF">SAMN03080606_02255</name>
</gene>
<dbReference type="InterPro" id="IPR023404">
    <property type="entry name" value="rSAM_horseshoe"/>
</dbReference>
<keyword evidence="8" id="KW-1185">Reference proteome</keyword>
<dbReference type="STRING" id="1120976.SAMN03080606_02255"/>
<protein>
    <recommendedName>
        <fullName evidence="6">Elp3/MiaA/NifB-like radical SAM core domain-containing protein</fullName>
    </recommendedName>
</protein>
<dbReference type="Gene3D" id="3.80.30.20">
    <property type="entry name" value="tm_1862 like domain"/>
    <property type="match status" value="1"/>
</dbReference>
<evidence type="ECO:0000256" key="5">
    <source>
        <dbReference type="ARBA" id="ARBA00023014"/>
    </source>
</evidence>
<proteinExistence type="predicted"/>
<accession>A0A1G5I4M6</accession>
<evidence type="ECO:0000313" key="8">
    <source>
        <dbReference type="Proteomes" id="UP000198636"/>
    </source>
</evidence>
<reference evidence="7 8" key="1">
    <citation type="submission" date="2016-10" db="EMBL/GenBank/DDBJ databases">
        <authorList>
            <person name="de Groot N.N."/>
        </authorList>
    </citation>
    <scope>NUCLEOTIDE SEQUENCE [LARGE SCALE GENOMIC DNA]</scope>
    <source>
        <strain evidence="7 8">DSM 18978</strain>
    </source>
</reference>
<comment type="cofactor">
    <cofactor evidence="1">
        <name>[4Fe-4S] cluster</name>
        <dbReference type="ChEBI" id="CHEBI:49883"/>
    </cofactor>
</comment>
<evidence type="ECO:0000313" key="7">
    <source>
        <dbReference type="EMBL" id="SCY70963.1"/>
    </source>
</evidence>
<dbReference type="GO" id="GO:0051536">
    <property type="term" value="F:iron-sulfur cluster binding"/>
    <property type="evidence" value="ECO:0007669"/>
    <property type="project" value="UniProtKB-KW"/>
</dbReference>
<dbReference type="GO" id="GO:0003824">
    <property type="term" value="F:catalytic activity"/>
    <property type="evidence" value="ECO:0007669"/>
    <property type="project" value="InterPro"/>
</dbReference>
<evidence type="ECO:0000256" key="2">
    <source>
        <dbReference type="ARBA" id="ARBA00022691"/>
    </source>
</evidence>
<dbReference type="SMART" id="SM00729">
    <property type="entry name" value="Elp3"/>
    <property type="match status" value="1"/>
</dbReference>
<dbReference type="InterPro" id="IPR051198">
    <property type="entry name" value="BchE-like"/>
</dbReference>
<sequence length="432" mass="49878">MYLIQDIMTEIWKPISKSYKEAYEKASRLEAEEIFQQLKHIEMSIVEYPAPYPKMNLLATTGCYHAIKDGNHSGCSMCNDSISRMSDAFATVNALRHKDVNLYAKFVRSSFENKRGIVGEQMGTEVVTGCDCLSDMEFPEEVYKELFGKNGVFQVRPFRYSFEIRADSITKEKLDMMLGYLGKGRTYIEIGVEVVNQWIRNNWINKNVTDVQIEAAINLIQEAGCKVNANVLIGVPGLTEEQSIDLFLESIERLLQLNVNRITFHPLNRKAYTLHNFIYEKLRDNQRLAEIGIAHGEHTGLPWMFTIIEAMARAFEMAPHLKKSFGVGQFNIFRGSDVLVYNNDRECQCNSQLFETIDRTMKSLDITELMEIRETMKKDKCYEEYIKLIEKQKKAGDIRNTVGIVGEEIIKALWPNCWEKKLDIFKTELMDL</sequence>
<evidence type="ECO:0000256" key="1">
    <source>
        <dbReference type="ARBA" id="ARBA00001966"/>
    </source>
</evidence>
<dbReference type="SUPFAM" id="SSF102114">
    <property type="entry name" value="Radical SAM enzymes"/>
    <property type="match status" value="1"/>
</dbReference>
<dbReference type="RefSeq" id="WP_176758977.1">
    <property type="nucleotide sequence ID" value="NZ_FMUS01000013.1"/>
</dbReference>
<keyword evidence="2" id="KW-0949">S-adenosyl-L-methionine</keyword>
<dbReference type="InterPro" id="IPR058240">
    <property type="entry name" value="rSAM_sf"/>
</dbReference>
<keyword evidence="3" id="KW-0479">Metal-binding</keyword>
<dbReference type="PANTHER" id="PTHR43409:SF7">
    <property type="entry name" value="BLL1977 PROTEIN"/>
    <property type="match status" value="1"/>
</dbReference>
<dbReference type="GO" id="GO:0046872">
    <property type="term" value="F:metal ion binding"/>
    <property type="evidence" value="ECO:0007669"/>
    <property type="project" value="UniProtKB-KW"/>
</dbReference>
<evidence type="ECO:0000256" key="3">
    <source>
        <dbReference type="ARBA" id="ARBA00022723"/>
    </source>
</evidence>
<name>A0A1G5I4M6_9FIRM</name>
<dbReference type="AlphaFoldDB" id="A0A1G5I4M6"/>
<feature type="domain" description="Elp3/MiaA/NifB-like radical SAM core" evidence="6">
    <location>
        <begin position="53"/>
        <end position="293"/>
    </location>
</feature>
<keyword evidence="5" id="KW-0411">Iron-sulfur</keyword>
<evidence type="ECO:0000259" key="6">
    <source>
        <dbReference type="SMART" id="SM00729"/>
    </source>
</evidence>